<name>A0A1G9IKU4_9BACT</name>
<protein>
    <recommendedName>
        <fullName evidence="3">NAD dependent epimerase/dehydratase family protein</fullName>
    </recommendedName>
</protein>
<sequence>MKAIITGSTGMVGKGVLLECLASPQVEAVLVINRQSIGLTHPKLTEIVHQDFFNLSPIAAQLAGYDACFFCLGVSSAGMSEEAYRKITYDLTLQVAKTLLDLNADMTFCYVSGAGTDSTEQGRTMWARVKGKTENDLLALPFRQAYMFRPGFIEARKGVSSRTPLYNRLYQVIRPLVPLLRKFPKYATSTIILGQAMLHVAQHGYAKQVLESLDINEVGKA</sequence>
<dbReference type="SUPFAM" id="SSF51735">
    <property type="entry name" value="NAD(P)-binding Rossmann-fold domains"/>
    <property type="match status" value="1"/>
</dbReference>
<dbReference type="STRING" id="1075417.SAMN05421823_10531"/>
<proteinExistence type="predicted"/>
<organism evidence="1 2">
    <name type="scientific">Catalinimonas alkaloidigena</name>
    <dbReference type="NCBI Taxonomy" id="1075417"/>
    <lineage>
        <taxon>Bacteria</taxon>
        <taxon>Pseudomonadati</taxon>
        <taxon>Bacteroidota</taxon>
        <taxon>Cytophagia</taxon>
        <taxon>Cytophagales</taxon>
        <taxon>Catalimonadaceae</taxon>
        <taxon>Catalinimonas</taxon>
    </lineage>
</organism>
<accession>A0A1G9IKU4</accession>
<dbReference type="PANTHER" id="PTHR14097">
    <property type="entry name" value="OXIDOREDUCTASE HTATIP2"/>
    <property type="match status" value="1"/>
</dbReference>
<dbReference type="EMBL" id="FNFO01000005">
    <property type="protein sequence ID" value="SDL25685.1"/>
    <property type="molecule type" value="Genomic_DNA"/>
</dbReference>
<dbReference type="RefSeq" id="WP_089682927.1">
    <property type="nucleotide sequence ID" value="NZ_FNFO01000005.1"/>
</dbReference>
<dbReference type="PANTHER" id="PTHR14097:SF8">
    <property type="entry name" value="NAD(P)-BINDING DOMAIN-CONTAINING PROTEIN"/>
    <property type="match status" value="1"/>
</dbReference>
<dbReference type="OrthoDB" id="9798632at2"/>
<dbReference type="InterPro" id="IPR036291">
    <property type="entry name" value="NAD(P)-bd_dom_sf"/>
</dbReference>
<keyword evidence="2" id="KW-1185">Reference proteome</keyword>
<dbReference type="AlphaFoldDB" id="A0A1G9IKU4"/>
<dbReference type="Proteomes" id="UP000198510">
    <property type="component" value="Unassembled WGS sequence"/>
</dbReference>
<reference evidence="1 2" key="1">
    <citation type="submission" date="2016-10" db="EMBL/GenBank/DDBJ databases">
        <authorList>
            <person name="de Groot N.N."/>
        </authorList>
    </citation>
    <scope>NUCLEOTIDE SEQUENCE [LARGE SCALE GENOMIC DNA]</scope>
    <source>
        <strain evidence="1 2">DSM 25186</strain>
    </source>
</reference>
<gene>
    <name evidence="1" type="ORF">SAMN05421823_10531</name>
</gene>
<evidence type="ECO:0008006" key="3">
    <source>
        <dbReference type="Google" id="ProtNLM"/>
    </source>
</evidence>
<evidence type="ECO:0000313" key="1">
    <source>
        <dbReference type="EMBL" id="SDL25685.1"/>
    </source>
</evidence>
<evidence type="ECO:0000313" key="2">
    <source>
        <dbReference type="Proteomes" id="UP000198510"/>
    </source>
</evidence>
<dbReference type="Gene3D" id="3.40.50.720">
    <property type="entry name" value="NAD(P)-binding Rossmann-like Domain"/>
    <property type="match status" value="1"/>
</dbReference>